<comment type="caution">
    <text evidence="1">The sequence shown here is derived from an EMBL/GenBank/DDBJ whole genome shotgun (WGS) entry which is preliminary data.</text>
</comment>
<accession>A0A7X1TQL2</accession>
<name>A0A7X1TQL2_9DEIO</name>
<evidence type="ECO:0000313" key="1">
    <source>
        <dbReference type="EMBL" id="MPY65815.1"/>
    </source>
</evidence>
<protein>
    <submittedName>
        <fullName evidence="1">Uncharacterized protein</fullName>
    </submittedName>
</protein>
<gene>
    <name evidence="1" type="ORF">F8S09_03765</name>
</gene>
<evidence type="ECO:0000313" key="2">
    <source>
        <dbReference type="Proteomes" id="UP000484842"/>
    </source>
</evidence>
<keyword evidence="2" id="KW-1185">Reference proteome</keyword>
<dbReference type="AlphaFoldDB" id="A0A7X1TQL2"/>
<reference evidence="1 2" key="1">
    <citation type="submission" date="2019-10" db="EMBL/GenBank/DDBJ databases">
        <title>Deinococcus sp. isolated from soil.</title>
        <authorList>
            <person name="Li Y."/>
            <person name="Wang J."/>
        </authorList>
    </citation>
    <scope>NUCLEOTIDE SEQUENCE [LARGE SCALE GENOMIC DNA]</scope>
    <source>
        <strain evidence="1 2">SDU3-2</strain>
    </source>
</reference>
<dbReference type="Proteomes" id="UP000484842">
    <property type="component" value="Unassembled WGS sequence"/>
</dbReference>
<sequence length="152" mass="17109">MLSVAEVWLADDLAALGHDPRPSLQADLYRCARETGWTPGHLSNEPQPYVLHGTVDWQERRTGAQVRMRVSGVAPVLGFVPVLPVPYAWESPYLDQPPLTAWWQRAGWLVPDPSWLNATFAAADLRGLPPATARELRQWPNLSRGDALFFEW</sequence>
<organism evidence="1 2">
    <name type="scientific">Deinococcus terrestris</name>
    <dbReference type="NCBI Taxonomy" id="2651870"/>
    <lineage>
        <taxon>Bacteria</taxon>
        <taxon>Thermotogati</taxon>
        <taxon>Deinococcota</taxon>
        <taxon>Deinococci</taxon>
        <taxon>Deinococcales</taxon>
        <taxon>Deinococcaceae</taxon>
        <taxon>Deinococcus</taxon>
    </lineage>
</organism>
<proteinExistence type="predicted"/>
<dbReference type="EMBL" id="WBSL01000001">
    <property type="protein sequence ID" value="MPY65815.1"/>
    <property type="molecule type" value="Genomic_DNA"/>
</dbReference>
<dbReference type="RefSeq" id="WP_152869035.1">
    <property type="nucleotide sequence ID" value="NZ_WBSL01000001.1"/>
</dbReference>